<dbReference type="EMBL" id="CP042582">
    <property type="protein sequence ID" value="QEX20805.1"/>
    <property type="molecule type" value="Genomic_DNA"/>
</dbReference>
<proteinExistence type="predicted"/>
<dbReference type="InterPro" id="IPR046745">
    <property type="entry name" value="DUF6675"/>
</dbReference>
<dbReference type="Pfam" id="PF20380">
    <property type="entry name" value="DUF6675"/>
    <property type="match status" value="1"/>
</dbReference>
<name>A0A5J6MVP3_9PROT</name>
<dbReference type="RefSeq" id="WP_151115021.1">
    <property type="nucleotide sequence ID" value="NZ_CP042582.1"/>
</dbReference>
<reference evidence="1 2" key="1">
    <citation type="submission" date="2019-08" db="EMBL/GenBank/DDBJ databases">
        <title>Hyperibacter terrae gen. nov., sp. nov. and Hyperibacter viscosus sp. nov., two new members in the family Rhodospirillaceae isolated from the rhizosphere of Hypericum perforatum.</title>
        <authorList>
            <person name="Noviana Z."/>
        </authorList>
    </citation>
    <scope>NUCLEOTIDE SEQUENCE [LARGE SCALE GENOMIC DNA]</scope>
    <source>
        <strain evidence="1 2">R5959</strain>
    </source>
</reference>
<sequence length="229" mass="25294">MPCSGASISPSPPFANPPHFHTWSGHELERWHPPACFGWPPGDFTILTVLSGAFAFDGTGDDLLARFGAVSAFKGIQYWSRSDDRWETFITDAAALEDASPRGRRADFTLGELKAGGDLYFLRADDRSSRPVVYDMHVDEATPDRIVVRIGNVSPVMAFIVTAFDAGAIRSTYILEKTAPGRWGYYAMTELDEGLMVIGNYEEDYRTRNLAIFRHLAGIPTDQAPAVTQ</sequence>
<evidence type="ECO:0000313" key="2">
    <source>
        <dbReference type="Proteomes" id="UP000325797"/>
    </source>
</evidence>
<dbReference type="Proteomes" id="UP000325797">
    <property type="component" value="Chromosome"/>
</dbReference>
<dbReference type="OrthoDB" id="7352267at2"/>
<dbReference type="KEGG" id="hadh:FRZ61_07240"/>
<accession>A0A5J6MVP3</accession>
<dbReference type="AlphaFoldDB" id="A0A5J6MVP3"/>
<organism evidence="1 2">
    <name type="scientific">Hypericibacter adhaerens</name>
    <dbReference type="NCBI Taxonomy" id="2602016"/>
    <lineage>
        <taxon>Bacteria</taxon>
        <taxon>Pseudomonadati</taxon>
        <taxon>Pseudomonadota</taxon>
        <taxon>Alphaproteobacteria</taxon>
        <taxon>Rhodospirillales</taxon>
        <taxon>Dongiaceae</taxon>
        <taxon>Hypericibacter</taxon>
    </lineage>
</organism>
<evidence type="ECO:0000313" key="1">
    <source>
        <dbReference type="EMBL" id="QEX20805.1"/>
    </source>
</evidence>
<protein>
    <submittedName>
        <fullName evidence="1">Uncharacterized protein</fullName>
    </submittedName>
</protein>
<gene>
    <name evidence="1" type="ORF">FRZ61_07240</name>
</gene>
<keyword evidence="2" id="KW-1185">Reference proteome</keyword>